<comment type="caution">
    <text evidence="1">The sequence shown here is derived from an EMBL/GenBank/DDBJ whole genome shotgun (WGS) entry which is preliminary data.</text>
</comment>
<reference evidence="1 2" key="1">
    <citation type="journal article" date="2018" name="Genome Biol. Evol.">
        <title>Multiple Roots of Fruiting Body Formation in Amoebozoa.</title>
        <authorList>
            <person name="Hillmann F."/>
            <person name="Forbes G."/>
            <person name="Novohradska S."/>
            <person name="Ferling I."/>
            <person name="Riege K."/>
            <person name="Groth M."/>
            <person name="Westermann M."/>
            <person name="Marz M."/>
            <person name="Spaller T."/>
            <person name="Winckler T."/>
            <person name="Schaap P."/>
            <person name="Glockner G."/>
        </authorList>
    </citation>
    <scope>NUCLEOTIDE SEQUENCE [LARGE SCALE GENOMIC DNA]</scope>
    <source>
        <strain evidence="1 2">Jena</strain>
    </source>
</reference>
<name>A0A2P6NL17_9EUKA</name>
<evidence type="ECO:0000313" key="2">
    <source>
        <dbReference type="Proteomes" id="UP000241769"/>
    </source>
</evidence>
<gene>
    <name evidence="1" type="ORF">PROFUN_07900</name>
</gene>
<protein>
    <submittedName>
        <fullName evidence="1">Uncharacterized protein</fullName>
    </submittedName>
</protein>
<organism evidence="1 2">
    <name type="scientific">Planoprotostelium fungivorum</name>
    <dbReference type="NCBI Taxonomy" id="1890364"/>
    <lineage>
        <taxon>Eukaryota</taxon>
        <taxon>Amoebozoa</taxon>
        <taxon>Evosea</taxon>
        <taxon>Variosea</taxon>
        <taxon>Cavosteliida</taxon>
        <taxon>Cavosteliaceae</taxon>
        <taxon>Planoprotostelium</taxon>
    </lineage>
</organism>
<evidence type="ECO:0000313" key="1">
    <source>
        <dbReference type="EMBL" id="PRP84650.1"/>
    </source>
</evidence>
<accession>A0A2P6NL17</accession>
<dbReference type="InParanoid" id="A0A2P6NL17"/>
<sequence>MTELARRRLYRAEAMKTKEVLHHEYLCFGVPSPRCDQPQKRVRTSLSAK</sequence>
<dbReference type="Proteomes" id="UP000241769">
    <property type="component" value="Unassembled WGS sequence"/>
</dbReference>
<dbReference type="EMBL" id="MDYQ01000059">
    <property type="protein sequence ID" value="PRP84650.1"/>
    <property type="molecule type" value="Genomic_DNA"/>
</dbReference>
<proteinExistence type="predicted"/>
<keyword evidence="2" id="KW-1185">Reference proteome</keyword>
<dbReference type="AlphaFoldDB" id="A0A2P6NL17"/>